<comment type="function">
    <text evidence="7">This enzyme is involved in nucleotide metabolism: it produces dUMP, the immediate precursor of thymidine nucleotides and it decreases the intracellular concentration of dUTP so that uracil cannot be incorporated into DNA.</text>
</comment>
<dbReference type="NCBIfam" id="TIGR00576">
    <property type="entry name" value="dut"/>
    <property type="match status" value="1"/>
</dbReference>
<evidence type="ECO:0000256" key="2">
    <source>
        <dbReference type="ARBA" id="ARBA00022723"/>
    </source>
</evidence>
<comment type="catalytic activity">
    <reaction evidence="6 7">
        <text>dUTP + H2O = dUMP + diphosphate + H(+)</text>
        <dbReference type="Rhea" id="RHEA:10248"/>
        <dbReference type="ChEBI" id="CHEBI:15377"/>
        <dbReference type="ChEBI" id="CHEBI:15378"/>
        <dbReference type="ChEBI" id="CHEBI:33019"/>
        <dbReference type="ChEBI" id="CHEBI:61555"/>
        <dbReference type="ChEBI" id="CHEBI:246422"/>
        <dbReference type="EC" id="3.6.1.23"/>
    </reaction>
</comment>
<keyword evidence="4 7" id="KW-0460">Magnesium</keyword>
<dbReference type="PANTHER" id="PTHR11241">
    <property type="entry name" value="DEOXYURIDINE 5'-TRIPHOSPHATE NUCLEOTIDOHYDROLASE"/>
    <property type="match status" value="1"/>
</dbReference>
<evidence type="ECO:0000259" key="8">
    <source>
        <dbReference type="Pfam" id="PF00692"/>
    </source>
</evidence>
<organism evidence="9 10">
    <name type="scientific">Phaeobacter piscinae</name>
    <dbReference type="NCBI Taxonomy" id="1580596"/>
    <lineage>
        <taxon>Bacteria</taxon>
        <taxon>Pseudomonadati</taxon>
        <taxon>Pseudomonadota</taxon>
        <taxon>Alphaproteobacteria</taxon>
        <taxon>Rhodobacterales</taxon>
        <taxon>Roseobacteraceae</taxon>
        <taxon>Phaeobacter</taxon>
    </lineage>
</organism>
<dbReference type="Pfam" id="PF00692">
    <property type="entry name" value="dUTPase"/>
    <property type="match status" value="1"/>
</dbReference>
<feature type="domain" description="dUTPase-like" evidence="8">
    <location>
        <begin position="16"/>
        <end position="149"/>
    </location>
</feature>
<dbReference type="AlphaFoldDB" id="A0AAN1LBB3"/>
<dbReference type="InterPro" id="IPR029054">
    <property type="entry name" value="dUTPase-like"/>
</dbReference>
<sequence>MVEIRITYDEGADRDVPLPAYQTAEAAGADLRANLLDRARLTLAPGARALVPTGLRLEIPQGYEVQIRPRSGLALKHGITLPNAPGTIDSDYRGPLGVIVMNAGDAPFEIAHGDRIAQMVVAPVLQARFQLVDSLSDSARGSGGFGSTGQH</sequence>
<dbReference type="GO" id="GO:0000287">
    <property type="term" value="F:magnesium ion binding"/>
    <property type="evidence" value="ECO:0007669"/>
    <property type="project" value="UniProtKB-UniRule"/>
</dbReference>
<dbReference type="CDD" id="cd07557">
    <property type="entry name" value="trimeric_dUTPase"/>
    <property type="match status" value="1"/>
</dbReference>
<dbReference type="FunFam" id="2.70.40.10:FF:000002">
    <property type="entry name" value="dUTP diphosphatase"/>
    <property type="match status" value="1"/>
</dbReference>
<gene>
    <name evidence="7 9" type="primary">dut</name>
    <name evidence="9" type="ORF">PhaeoP13_02441</name>
</gene>
<dbReference type="SUPFAM" id="SSF51283">
    <property type="entry name" value="dUTPase-like"/>
    <property type="match status" value="1"/>
</dbReference>
<dbReference type="InterPro" id="IPR036157">
    <property type="entry name" value="dUTPase-like_sf"/>
</dbReference>
<comment type="similarity">
    <text evidence="1 7">Belongs to the dUTPase family.</text>
</comment>
<dbReference type="NCBIfam" id="NF001862">
    <property type="entry name" value="PRK00601.1"/>
    <property type="match status" value="1"/>
</dbReference>
<dbReference type="GO" id="GO:0004170">
    <property type="term" value="F:dUTP diphosphatase activity"/>
    <property type="evidence" value="ECO:0007669"/>
    <property type="project" value="UniProtKB-UniRule"/>
</dbReference>
<dbReference type="InterPro" id="IPR008181">
    <property type="entry name" value="dUTPase"/>
</dbReference>
<feature type="binding site" evidence="7">
    <location>
        <begin position="70"/>
        <end position="72"/>
    </location>
    <ligand>
        <name>substrate</name>
    </ligand>
</feature>
<dbReference type="Proteomes" id="UP000218606">
    <property type="component" value="Chromosome"/>
</dbReference>
<feature type="binding site" evidence="7">
    <location>
        <position position="83"/>
    </location>
    <ligand>
        <name>substrate</name>
    </ligand>
</feature>
<evidence type="ECO:0000256" key="5">
    <source>
        <dbReference type="ARBA" id="ARBA00023080"/>
    </source>
</evidence>
<dbReference type="PANTHER" id="PTHR11241:SF0">
    <property type="entry name" value="DEOXYURIDINE 5'-TRIPHOSPHATE NUCLEOTIDOHYDROLASE"/>
    <property type="match status" value="1"/>
</dbReference>
<dbReference type="HAMAP" id="MF_00116">
    <property type="entry name" value="dUTPase_bact"/>
    <property type="match status" value="1"/>
</dbReference>
<name>A0AAN1LBB3_9RHOB</name>
<evidence type="ECO:0000313" key="9">
    <source>
        <dbReference type="EMBL" id="ATG44355.1"/>
    </source>
</evidence>
<comment type="cofactor">
    <cofactor evidence="7">
        <name>Mg(2+)</name>
        <dbReference type="ChEBI" id="CHEBI:18420"/>
    </cofactor>
</comment>
<evidence type="ECO:0000256" key="3">
    <source>
        <dbReference type="ARBA" id="ARBA00022801"/>
    </source>
</evidence>
<reference evidence="9 10" key="1">
    <citation type="journal article" date="2017" name="Front. Microbiol.">
        <title>Phaeobacter piscinae sp. nov., a species of the Roseobacter group and potential aquaculture probiont.</title>
        <authorList>
            <person name="Sonnenschein E.C."/>
            <person name="Phippen C.B.W."/>
            <person name="Nielsen K.F."/>
            <person name="Mateiu R.V."/>
            <person name="Melchiorsen J."/>
            <person name="Gram L."/>
            <person name="Overmann J."/>
            <person name="Freese H.M."/>
        </authorList>
    </citation>
    <scope>NUCLEOTIDE SEQUENCE [LARGE SCALE GENOMIC DNA]</scope>
    <source>
        <strain evidence="9 10">P13</strain>
    </source>
</reference>
<dbReference type="EC" id="3.6.1.23" evidence="7"/>
<evidence type="ECO:0000256" key="7">
    <source>
        <dbReference type="HAMAP-Rule" id="MF_00116"/>
    </source>
</evidence>
<evidence type="ECO:0000313" key="10">
    <source>
        <dbReference type="Proteomes" id="UP000218606"/>
    </source>
</evidence>
<dbReference type="GO" id="GO:0006226">
    <property type="term" value="P:dUMP biosynthetic process"/>
    <property type="evidence" value="ECO:0007669"/>
    <property type="project" value="UniProtKB-UniRule"/>
</dbReference>
<evidence type="ECO:0000256" key="4">
    <source>
        <dbReference type="ARBA" id="ARBA00022842"/>
    </source>
</evidence>
<dbReference type="EMBL" id="CP010767">
    <property type="protein sequence ID" value="ATG44355.1"/>
    <property type="molecule type" value="Genomic_DNA"/>
</dbReference>
<feature type="binding site" evidence="7">
    <location>
        <begin position="87"/>
        <end position="89"/>
    </location>
    <ligand>
        <name>substrate</name>
    </ligand>
</feature>
<proteinExistence type="inferred from homology"/>
<comment type="pathway">
    <text evidence="7">Pyrimidine metabolism; dUMP biosynthesis; dUMP from dCTP (dUTP route): step 2/2.</text>
</comment>
<accession>A0AAN1LBB3</accession>
<comment type="caution">
    <text evidence="7">Lacks conserved residue(s) required for the propagation of feature annotation.</text>
</comment>
<evidence type="ECO:0000256" key="1">
    <source>
        <dbReference type="ARBA" id="ARBA00006581"/>
    </source>
</evidence>
<keyword evidence="5 7" id="KW-0546">Nucleotide metabolism</keyword>
<keyword evidence="3 7" id="KW-0378">Hydrolase</keyword>
<dbReference type="GO" id="GO:0046081">
    <property type="term" value="P:dUTP catabolic process"/>
    <property type="evidence" value="ECO:0007669"/>
    <property type="project" value="InterPro"/>
</dbReference>
<protein>
    <recommendedName>
        <fullName evidence="7">Deoxyuridine 5'-triphosphate nucleotidohydrolase</fullName>
        <shortName evidence="7">dUTPase</shortName>
        <ecNumber evidence="7">3.6.1.23</ecNumber>
    </recommendedName>
    <alternativeName>
        <fullName evidence="7">dUTP pyrophosphatase</fullName>
    </alternativeName>
</protein>
<evidence type="ECO:0000256" key="6">
    <source>
        <dbReference type="ARBA" id="ARBA00047686"/>
    </source>
</evidence>
<dbReference type="InterPro" id="IPR033704">
    <property type="entry name" value="dUTPase_trimeric"/>
</dbReference>
<dbReference type="RefSeq" id="WP_096872192.1">
    <property type="nucleotide sequence ID" value="NZ_CP010715.1"/>
</dbReference>
<keyword evidence="2 7" id="KW-0479">Metal-binding</keyword>
<dbReference type="Gene3D" id="2.70.40.10">
    <property type="match status" value="1"/>
</dbReference>